<dbReference type="InterPro" id="IPR050936">
    <property type="entry name" value="AP-1-like"/>
</dbReference>
<feature type="compositionally biased region" description="Basic and acidic residues" evidence="8">
    <location>
        <begin position="18"/>
        <end position="31"/>
    </location>
</feature>
<gene>
    <name evidence="9" type="ORF">VSDG_04594</name>
</gene>
<dbReference type="GO" id="GO:0090575">
    <property type="term" value="C:RNA polymerase II transcription regulator complex"/>
    <property type="evidence" value="ECO:0007669"/>
    <property type="project" value="TreeGrafter"/>
</dbReference>
<dbReference type="GO" id="GO:0000976">
    <property type="term" value="F:transcription cis-regulatory region binding"/>
    <property type="evidence" value="ECO:0007669"/>
    <property type="project" value="InterPro"/>
</dbReference>
<dbReference type="CDD" id="cd14688">
    <property type="entry name" value="bZIP_YAP"/>
    <property type="match status" value="1"/>
</dbReference>
<comment type="subcellular location">
    <subcellularLocation>
        <location evidence="1">Nucleus</location>
    </subcellularLocation>
</comment>
<evidence type="ECO:0000256" key="3">
    <source>
        <dbReference type="ARBA" id="ARBA00023015"/>
    </source>
</evidence>
<feature type="compositionally biased region" description="Basic residues" evidence="8">
    <location>
        <begin position="55"/>
        <end position="74"/>
    </location>
</feature>
<keyword evidence="10" id="KW-1185">Reference proteome</keyword>
<evidence type="ECO:0000256" key="5">
    <source>
        <dbReference type="ARBA" id="ARBA00023163"/>
    </source>
</evidence>
<keyword evidence="4" id="KW-0238">DNA-binding</keyword>
<evidence type="ECO:0000256" key="1">
    <source>
        <dbReference type="ARBA" id="ARBA00004123"/>
    </source>
</evidence>
<keyword evidence="7" id="KW-0175">Coiled coil</keyword>
<evidence type="ECO:0000256" key="6">
    <source>
        <dbReference type="ARBA" id="ARBA00023242"/>
    </source>
</evidence>
<accession>A0A423W2N2</accession>
<evidence type="ECO:0000256" key="7">
    <source>
        <dbReference type="SAM" id="Coils"/>
    </source>
</evidence>
<dbReference type="STRING" id="252740.A0A423W2N2"/>
<dbReference type="GO" id="GO:0001228">
    <property type="term" value="F:DNA-binding transcription activator activity, RNA polymerase II-specific"/>
    <property type="evidence" value="ECO:0007669"/>
    <property type="project" value="TreeGrafter"/>
</dbReference>
<keyword evidence="6" id="KW-0539">Nucleus</keyword>
<dbReference type="AlphaFoldDB" id="A0A423W2N2"/>
<dbReference type="Gene3D" id="1.20.5.170">
    <property type="match status" value="1"/>
</dbReference>
<dbReference type="SUPFAM" id="SSF57959">
    <property type="entry name" value="Leucine zipper domain"/>
    <property type="match status" value="1"/>
</dbReference>
<evidence type="ECO:0000256" key="2">
    <source>
        <dbReference type="ARBA" id="ARBA00007163"/>
    </source>
</evidence>
<feature type="region of interest" description="Disordered" evidence="8">
    <location>
        <begin position="1"/>
        <end position="74"/>
    </location>
</feature>
<evidence type="ECO:0000313" key="9">
    <source>
        <dbReference type="EMBL" id="ROV97577.1"/>
    </source>
</evidence>
<name>A0A423W2N2_CYTCH</name>
<evidence type="ECO:0000256" key="4">
    <source>
        <dbReference type="ARBA" id="ARBA00023125"/>
    </source>
</evidence>
<keyword evidence="5" id="KW-0804">Transcription</keyword>
<proteinExistence type="inferred from homology"/>
<evidence type="ECO:0000256" key="8">
    <source>
        <dbReference type="SAM" id="MobiDB-lite"/>
    </source>
</evidence>
<dbReference type="EMBL" id="LJZO01000016">
    <property type="protein sequence ID" value="ROV97577.1"/>
    <property type="molecule type" value="Genomic_DNA"/>
</dbReference>
<dbReference type="Proteomes" id="UP000284375">
    <property type="component" value="Unassembled WGS sequence"/>
</dbReference>
<protein>
    <recommendedName>
        <fullName evidence="11">BZIP domain-containing protein</fullName>
    </recommendedName>
</protein>
<keyword evidence="3" id="KW-0805">Transcription regulation</keyword>
<dbReference type="PANTHER" id="PTHR40621">
    <property type="entry name" value="TRANSCRIPTION FACTOR KAPC-RELATED"/>
    <property type="match status" value="1"/>
</dbReference>
<feature type="compositionally biased region" description="Basic and acidic residues" evidence="8">
    <location>
        <begin position="43"/>
        <end position="54"/>
    </location>
</feature>
<evidence type="ECO:0000313" key="10">
    <source>
        <dbReference type="Proteomes" id="UP000284375"/>
    </source>
</evidence>
<dbReference type="PANTHER" id="PTHR40621:SF11">
    <property type="entry name" value="TRANSCRIPTION FACTOR KAPC-RELATED"/>
    <property type="match status" value="1"/>
</dbReference>
<feature type="coiled-coil region" evidence="7">
    <location>
        <begin position="77"/>
        <end position="111"/>
    </location>
</feature>
<evidence type="ECO:0008006" key="11">
    <source>
        <dbReference type="Google" id="ProtNLM"/>
    </source>
</evidence>
<dbReference type="InterPro" id="IPR046347">
    <property type="entry name" value="bZIP_sf"/>
</dbReference>
<organism evidence="9 10">
    <name type="scientific">Cytospora chrysosperma</name>
    <name type="common">Cytospora canker fungus</name>
    <name type="synonym">Sphaeria chrysosperma</name>
    <dbReference type="NCBI Taxonomy" id="252740"/>
    <lineage>
        <taxon>Eukaryota</taxon>
        <taxon>Fungi</taxon>
        <taxon>Dikarya</taxon>
        <taxon>Ascomycota</taxon>
        <taxon>Pezizomycotina</taxon>
        <taxon>Sordariomycetes</taxon>
        <taxon>Sordariomycetidae</taxon>
        <taxon>Diaporthales</taxon>
        <taxon>Cytosporaceae</taxon>
        <taxon>Cytospora</taxon>
    </lineage>
</organism>
<dbReference type="OrthoDB" id="5218140at2759"/>
<comment type="similarity">
    <text evidence="2">Belongs to the bZIP family.</text>
</comment>
<comment type="caution">
    <text evidence="9">The sequence shown here is derived from an EMBL/GenBank/DDBJ whole genome shotgun (WGS) entry which is preliminary data.</text>
</comment>
<sequence length="226" mass="24841">MAEQQAPSGDRPSFATFWRDRQNETTTKELKFVQSVPGQPSNKVERSQESEQVAKNKRRAQVRKAQVQHRQRKANYVKQLEDSIAGIRDEIAQAEGQRQALRGENEAIRARLSGPAAPPPPPPSSYLMPVLDGGEVPVRDFGIDPGLDLDYYFPAPVVDPNLNDYLDITATTFDTPDLFSCTDSGAGSSALDSPLFMGSSGTNSPYPYIPDMAPDQPQQAMNLFIA</sequence>
<reference evidence="9 10" key="1">
    <citation type="submission" date="2015-09" db="EMBL/GenBank/DDBJ databases">
        <title>Host preference determinants of Valsa canker pathogens revealed by comparative genomics.</title>
        <authorList>
            <person name="Yin Z."/>
            <person name="Huang L."/>
        </authorList>
    </citation>
    <scope>NUCLEOTIDE SEQUENCE [LARGE SCALE GENOMIC DNA]</scope>
    <source>
        <strain evidence="9 10">YSFL</strain>
    </source>
</reference>